<reference evidence="1 2" key="1">
    <citation type="submission" date="2021-04" db="EMBL/GenBank/DDBJ databases">
        <title>Nocardia tengchongensis.</title>
        <authorList>
            <person name="Zhuang k."/>
            <person name="Ran Y."/>
            <person name="Li W."/>
        </authorList>
    </citation>
    <scope>NUCLEOTIDE SEQUENCE [LARGE SCALE GENOMIC DNA]</scope>
    <source>
        <strain evidence="1 2">CFH S0057</strain>
    </source>
</reference>
<evidence type="ECO:0008006" key="3">
    <source>
        <dbReference type="Google" id="ProtNLM"/>
    </source>
</evidence>
<organism evidence="1 2">
    <name type="scientific">Nocardia tengchongensis</name>
    <dbReference type="NCBI Taxonomy" id="2055889"/>
    <lineage>
        <taxon>Bacteria</taxon>
        <taxon>Bacillati</taxon>
        <taxon>Actinomycetota</taxon>
        <taxon>Actinomycetes</taxon>
        <taxon>Mycobacteriales</taxon>
        <taxon>Nocardiaceae</taxon>
        <taxon>Nocardia</taxon>
    </lineage>
</organism>
<keyword evidence="2" id="KW-1185">Reference proteome</keyword>
<name>A0ABX8CX79_9NOCA</name>
<gene>
    <name evidence="1" type="ORF">KHQ06_18380</name>
</gene>
<evidence type="ECO:0000313" key="2">
    <source>
        <dbReference type="Proteomes" id="UP000683310"/>
    </source>
</evidence>
<proteinExistence type="predicted"/>
<evidence type="ECO:0000313" key="1">
    <source>
        <dbReference type="EMBL" id="QVI24513.1"/>
    </source>
</evidence>
<accession>A0ABX8CX79</accession>
<dbReference type="Proteomes" id="UP000683310">
    <property type="component" value="Chromosome"/>
</dbReference>
<dbReference type="EMBL" id="CP074371">
    <property type="protein sequence ID" value="QVI24513.1"/>
    <property type="molecule type" value="Genomic_DNA"/>
</dbReference>
<sequence length="241" mass="26785">MINTEDLTVREVRAVGALAEMRALQLDVLGDHLRLGKSQTYVVVRKLASAGLIHHPLLSVQAGAKWVVPTPAAVAWMLGWRAGDWRPTPLSAEHCRAVAQTRVALGAYASHAWMSERVMRHQTPGPGRYPYDGRLILPDWQCVAVKVDTTRYLTPEDFTHRLHTIYYQARHDQCVKVLYVCGGYIRPESATEIATQVSRYGADLDFMAVSLDALLAQHRGMRQSDGGLVLAMRHRATGGPH</sequence>
<protein>
    <recommendedName>
        <fullName evidence="3">Protein involved in plasmid replication-relaxation</fullName>
    </recommendedName>
</protein>